<dbReference type="PANTHER" id="PTHR11954:SF6">
    <property type="entry name" value="MACROPHAGE MIGRATION INHIBITORY FACTOR"/>
    <property type="match status" value="1"/>
</dbReference>
<keyword evidence="15" id="KW-1185">Reference proteome</keyword>
<dbReference type="EC" id="5.3.3.12" evidence="8"/>
<keyword evidence="4" id="KW-0964">Secreted</keyword>
<sequence length="192" mass="21288">MTVVCVSPGLLPFPVFFLHKNVSVFTPRGRWRQYTVFVCSPPIKTQSRRSYLPDCIRIRAELNTVQIPATQNFSEAINMPMFLVNTNVAKSDIPPALLSEATEELAKAMGKPVQYLAVHIIPDQLMMFGGKGDPCALCSLHSIGKIEGAQKQYSKLLCGLLNKHLGISPDRIYVNFFDVEAANVAWNNSTFG</sequence>
<evidence type="ECO:0000256" key="3">
    <source>
        <dbReference type="ARBA" id="ARBA00022514"/>
    </source>
</evidence>
<evidence type="ECO:0000256" key="12">
    <source>
        <dbReference type="ARBA" id="ARBA00041912"/>
    </source>
</evidence>
<dbReference type="Gene3D" id="3.30.429.10">
    <property type="entry name" value="Macrophage Migration Inhibitory Factor"/>
    <property type="match status" value="1"/>
</dbReference>
<evidence type="ECO:0000256" key="11">
    <source>
        <dbReference type="ARBA" id="ARBA00041631"/>
    </source>
</evidence>
<gene>
    <name evidence="14" type="primary">MIF</name>
    <name evidence="14" type="synonym">LOC109905083</name>
</gene>
<organism evidence="14 15">
    <name type="scientific">Oncorhynchus kisutch</name>
    <name type="common">Coho salmon</name>
    <name type="synonym">Salmo kisutch</name>
    <dbReference type="NCBI Taxonomy" id="8019"/>
    <lineage>
        <taxon>Eukaryota</taxon>
        <taxon>Metazoa</taxon>
        <taxon>Chordata</taxon>
        <taxon>Craniata</taxon>
        <taxon>Vertebrata</taxon>
        <taxon>Euteleostomi</taxon>
        <taxon>Actinopterygii</taxon>
        <taxon>Neopterygii</taxon>
        <taxon>Teleostei</taxon>
        <taxon>Protacanthopterygii</taxon>
        <taxon>Salmoniformes</taxon>
        <taxon>Salmonidae</taxon>
        <taxon>Salmoninae</taxon>
        <taxon>Oncorhynchus</taxon>
    </lineage>
</organism>
<evidence type="ECO:0000256" key="7">
    <source>
        <dbReference type="ARBA" id="ARBA00036823"/>
    </source>
</evidence>
<dbReference type="EC" id="5.3.2.1" evidence="9"/>
<proteinExistence type="inferred from homology"/>
<evidence type="ECO:0000256" key="13">
    <source>
        <dbReference type="ARBA" id="ARBA00042730"/>
    </source>
</evidence>
<evidence type="ECO:0000256" key="5">
    <source>
        <dbReference type="ARBA" id="ARBA00023235"/>
    </source>
</evidence>
<dbReference type="PANTHER" id="PTHR11954">
    <property type="entry name" value="D-DOPACHROME DECARBOXYLASE"/>
    <property type="match status" value="1"/>
</dbReference>
<name>A0A8C7KZP3_ONCKI</name>
<reference evidence="14" key="2">
    <citation type="submission" date="2025-09" db="UniProtKB">
        <authorList>
            <consortium name="Ensembl"/>
        </authorList>
    </citation>
    <scope>IDENTIFICATION</scope>
</reference>
<evidence type="ECO:0000256" key="8">
    <source>
        <dbReference type="ARBA" id="ARBA00038932"/>
    </source>
</evidence>
<protein>
    <recommendedName>
        <fullName evidence="10">Macrophage migration inhibitory factor</fullName>
        <ecNumber evidence="9">5.3.2.1</ecNumber>
        <ecNumber evidence="8">5.3.3.12</ecNumber>
    </recommendedName>
    <alternativeName>
        <fullName evidence="13">L-dopachrome isomerase</fullName>
    </alternativeName>
    <alternativeName>
        <fullName evidence="11">L-dopachrome tautomerase</fullName>
    </alternativeName>
    <alternativeName>
        <fullName evidence="12">Phenylpyruvate tautomerase</fullName>
    </alternativeName>
</protein>
<dbReference type="Pfam" id="PF01187">
    <property type="entry name" value="MIF"/>
    <property type="match status" value="1"/>
</dbReference>
<dbReference type="GeneTree" id="ENSGT00940000155608"/>
<comment type="subcellular location">
    <subcellularLocation>
        <location evidence="1">Secreted</location>
    </subcellularLocation>
</comment>
<dbReference type="GO" id="GO:0004167">
    <property type="term" value="F:dopachrome isomerase activity"/>
    <property type="evidence" value="ECO:0007669"/>
    <property type="project" value="UniProtKB-EC"/>
</dbReference>
<evidence type="ECO:0000256" key="6">
    <source>
        <dbReference type="ARBA" id="ARBA00036735"/>
    </source>
</evidence>
<dbReference type="AlphaFoldDB" id="A0A8C7KZP3"/>
<dbReference type="GO" id="GO:0050178">
    <property type="term" value="F:phenylpyruvate tautomerase activity"/>
    <property type="evidence" value="ECO:0007669"/>
    <property type="project" value="UniProtKB-EC"/>
</dbReference>
<dbReference type="Proteomes" id="UP000694557">
    <property type="component" value="Unassembled WGS sequence"/>
</dbReference>
<comment type="catalytic activity">
    <reaction evidence="7">
        <text>L-dopachrome = 5,6-dihydroxyindole-2-carboxylate</text>
        <dbReference type="Rhea" id="RHEA:13041"/>
        <dbReference type="ChEBI" id="CHEBI:16875"/>
        <dbReference type="ChEBI" id="CHEBI:57509"/>
        <dbReference type="EC" id="5.3.3.12"/>
    </reaction>
</comment>
<reference evidence="14" key="1">
    <citation type="submission" date="2025-08" db="UniProtKB">
        <authorList>
            <consortium name="Ensembl"/>
        </authorList>
    </citation>
    <scope>IDENTIFICATION</scope>
</reference>
<evidence type="ECO:0000313" key="15">
    <source>
        <dbReference type="Proteomes" id="UP000694557"/>
    </source>
</evidence>
<dbReference type="GO" id="GO:0005125">
    <property type="term" value="F:cytokine activity"/>
    <property type="evidence" value="ECO:0007669"/>
    <property type="project" value="UniProtKB-KW"/>
</dbReference>
<comment type="similarity">
    <text evidence="2">Belongs to the MIF family.</text>
</comment>
<accession>A0A8C7KZP3</accession>
<evidence type="ECO:0000256" key="4">
    <source>
        <dbReference type="ARBA" id="ARBA00022525"/>
    </source>
</evidence>
<dbReference type="SUPFAM" id="SSF55331">
    <property type="entry name" value="Tautomerase/MIF"/>
    <property type="match status" value="1"/>
</dbReference>
<dbReference type="GO" id="GO:0005615">
    <property type="term" value="C:extracellular space"/>
    <property type="evidence" value="ECO:0007669"/>
    <property type="project" value="UniProtKB-KW"/>
</dbReference>
<keyword evidence="5" id="KW-0413">Isomerase</keyword>
<evidence type="ECO:0000256" key="10">
    <source>
        <dbReference type="ARBA" id="ARBA00039619"/>
    </source>
</evidence>
<keyword evidence="3" id="KW-0202">Cytokine</keyword>
<dbReference type="InterPro" id="IPR014347">
    <property type="entry name" value="Tautomerase/MIF_sf"/>
</dbReference>
<comment type="catalytic activity">
    <reaction evidence="6">
        <text>3-phenylpyruvate = enol-phenylpyruvate</text>
        <dbReference type="Rhea" id="RHEA:17097"/>
        <dbReference type="ChEBI" id="CHEBI:16815"/>
        <dbReference type="ChEBI" id="CHEBI:18005"/>
        <dbReference type="EC" id="5.3.2.1"/>
    </reaction>
</comment>
<dbReference type="InterPro" id="IPR001398">
    <property type="entry name" value="Macrophage_inhib_fac"/>
</dbReference>
<evidence type="ECO:0000256" key="1">
    <source>
        <dbReference type="ARBA" id="ARBA00004613"/>
    </source>
</evidence>
<dbReference type="Ensembl" id="ENSOKIT00005116412.1">
    <property type="protein sequence ID" value="ENSOKIP00005108645.1"/>
    <property type="gene ID" value="ENSOKIG00005047593.1"/>
</dbReference>
<evidence type="ECO:0000313" key="14">
    <source>
        <dbReference type="Ensembl" id="ENSOKIP00005108645.1"/>
    </source>
</evidence>
<evidence type="ECO:0000256" key="2">
    <source>
        <dbReference type="ARBA" id="ARBA00005851"/>
    </source>
</evidence>
<evidence type="ECO:0000256" key="9">
    <source>
        <dbReference type="ARBA" id="ARBA00039086"/>
    </source>
</evidence>